<evidence type="ECO:0000313" key="2">
    <source>
        <dbReference type="EMBL" id="GBP71571.1"/>
    </source>
</evidence>
<evidence type="ECO:0000313" key="3">
    <source>
        <dbReference type="Proteomes" id="UP000299102"/>
    </source>
</evidence>
<dbReference type="AlphaFoldDB" id="A0A4C1Y5S2"/>
<comment type="caution">
    <text evidence="2">The sequence shown here is derived from an EMBL/GenBank/DDBJ whole genome shotgun (WGS) entry which is preliminary data.</text>
</comment>
<evidence type="ECO:0000256" key="1">
    <source>
        <dbReference type="SAM" id="MobiDB-lite"/>
    </source>
</evidence>
<organism evidence="2 3">
    <name type="scientific">Eumeta variegata</name>
    <name type="common">Bagworm moth</name>
    <name type="synonym">Eumeta japonica</name>
    <dbReference type="NCBI Taxonomy" id="151549"/>
    <lineage>
        <taxon>Eukaryota</taxon>
        <taxon>Metazoa</taxon>
        <taxon>Ecdysozoa</taxon>
        <taxon>Arthropoda</taxon>
        <taxon>Hexapoda</taxon>
        <taxon>Insecta</taxon>
        <taxon>Pterygota</taxon>
        <taxon>Neoptera</taxon>
        <taxon>Endopterygota</taxon>
        <taxon>Lepidoptera</taxon>
        <taxon>Glossata</taxon>
        <taxon>Ditrysia</taxon>
        <taxon>Tineoidea</taxon>
        <taxon>Psychidae</taxon>
        <taxon>Oiketicinae</taxon>
        <taxon>Eumeta</taxon>
    </lineage>
</organism>
<gene>
    <name evidence="2" type="ORF">EVAR_42036_1</name>
</gene>
<feature type="region of interest" description="Disordered" evidence="1">
    <location>
        <begin position="33"/>
        <end position="52"/>
    </location>
</feature>
<dbReference type="EMBL" id="BGZK01001113">
    <property type="protein sequence ID" value="GBP71571.1"/>
    <property type="molecule type" value="Genomic_DNA"/>
</dbReference>
<sequence>MVDLLRWAPVRRTWGSSVLYMQARSYIFVSSRQRPTQDKLKESSAPAEEGETALTSTLAQCGFGATSNGRHRCYDNIRRPTA</sequence>
<reference evidence="2 3" key="1">
    <citation type="journal article" date="2019" name="Commun. Biol.">
        <title>The bagworm genome reveals a unique fibroin gene that provides high tensile strength.</title>
        <authorList>
            <person name="Kono N."/>
            <person name="Nakamura H."/>
            <person name="Ohtoshi R."/>
            <person name="Tomita M."/>
            <person name="Numata K."/>
            <person name="Arakawa K."/>
        </authorList>
    </citation>
    <scope>NUCLEOTIDE SEQUENCE [LARGE SCALE GENOMIC DNA]</scope>
</reference>
<protein>
    <submittedName>
        <fullName evidence="2">Uncharacterized protein</fullName>
    </submittedName>
</protein>
<accession>A0A4C1Y5S2</accession>
<keyword evidence="3" id="KW-1185">Reference proteome</keyword>
<proteinExistence type="predicted"/>
<dbReference type="Proteomes" id="UP000299102">
    <property type="component" value="Unassembled WGS sequence"/>
</dbReference>
<name>A0A4C1Y5S2_EUMVA</name>